<name>A0A0K1PM89_9BACT</name>
<dbReference type="Pfam" id="PF13564">
    <property type="entry name" value="DoxX_2"/>
    <property type="match status" value="1"/>
</dbReference>
<keyword evidence="4 5" id="KW-0472">Membrane</keyword>
<gene>
    <name evidence="6" type="ORF">AKJ09_01309</name>
</gene>
<keyword evidence="3 5" id="KW-1133">Transmembrane helix</keyword>
<evidence type="ECO:0000256" key="1">
    <source>
        <dbReference type="ARBA" id="ARBA00004141"/>
    </source>
</evidence>
<reference evidence="6 7" key="1">
    <citation type="submission" date="2015-08" db="EMBL/GenBank/DDBJ databases">
        <authorList>
            <person name="Babu N.S."/>
            <person name="Beckwith C.J."/>
            <person name="Beseler K.G."/>
            <person name="Brison A."/>
            <person name="Carone J.V."/>
            <person name="Caskin T.P."/>
            <person name="Diamond M."/>
            <person name="Durham M.E."/>
            <person name="Foxe J.M."/>
            <person name="Go M."/>
            <person name="Henderson B.A."/>
            <person name="Jones I.B."/>
            <person name="McGettigan J.A."/>
            <person name="Micheletti S.J."/>
            <person name="Nasrallah M.E."/>
            <person name="Ortiz D."/>
            <person name="Piller C.R."/>
            <person name="Privatt S.R."/>
            <person name="Schneider S.L."/>
            <person name="Sharp S."/>
            <person name="Smith T.C."/>
            <person name="Stanton J.D."/>
            <person name="Ullery H.E."/>
            <person name="Wilson R.J."/>
            <person name="Serrano M.G."/>
            <person name="Buck G."/>
            <person name="Lee V."/>
            <person name="Wang Y."/>
            <person name="Carvalho R."/>
            <person name="Voegtly L."/>
            <person name="Shi R."/>
            <person name="Duckworth R."/>
            <person name="Johnson A."/>
            <person name="Loviza R."/>
            <person name="Walstead R."/>
            <person name="Shah Z."/>
            <person name="Kiflezghi M."/>
            <person name="Wade K."/>
            <person name="Ball S.L."/>
            <person name="Bradley K.W."/>
            <person name="Asai D.J."/>
            <person name="Bowman C.A."/>
            <person name="Russell D.A."/>
            <person name="Pope W.H."/>
            <person name="Jacobs-Sera D."/>
            <person name="Hendrix R.W."/>
            <person name="Hatfull G.F."/>
        </authorList>
    </citation>
    <scope>NUCLEOTIDE SEQUENCE [LARGE SCALE GENOMIC DNA]</scope>
    <source>
        <strain evidence="6 7">DSM 27648</strain>
    </source>
</reference>
<feature type="transmembrane region" description="Helical" evidence="5">
    <location>
        <begin position="82"/>
        <end position="100"/>
    </location>
</feature>
<dbReference type="EMBL" id="CP012333">
    <property type="protein sequence ID" value="AKU94645.1"/>
    <property type="molecule type" value="Genomic_DNA"/>
</dbReference>
<sequence>MEKALAYPSIDTRDSRVQLWIGRVLTGLIVAFLLVDALGKLVLLAPVVEGSAKVGLAFEVIRPLGAVLAVSTLLHIIPRTQFLGAVLVTAYLGGAVSTHVRTGTPFWFAVVMGVLLWVAYALRNAQLRELILSPRK</sequence>
<dbReference type="OrthoDB" id="9811373at2"/>
<dbReference type="KEGG" id="llu:AKJ09_01309"/>
<proteinExistence type="predicted"/>
<dbReference type="InterPro" id="IPR032808">
    <property type="entry name" value="DoxX"/>
</dbReference>
<evidence type="ECO:0000313" key="6">
    <source>
        <dbReference type="EMBL" id="AKU94645.1"/>
    </source>
</evidence>
<evidence type="ECO:0000256" key="2">
    <source>
        <dbReference type="ARBA" id="ARBA00022692"/>
    </source>
</evidence>
<keyword evidence="7" id="KW-1185">Reference proteome</keyword>
<evidence type="ECO:0000313" key="7">
    <source>
        <dbReference type="Proteomes" id="UP000064967"/>
    </source>
</evidence>
<feature type="transmembrane region" description="Helical" evidence="5">
    <location>
        <begin position="60"/>
        <end position="77"/>
    </location>
</feature>
<dbReference type="GO" id="GO:0016020">
    <property type="term" value="C:membrane"/>
    <property type="evidence" value="ECO:0007669"/>
    <property type="project" value="UniProtKB-SubCell"/>
</dbReference>
<dbReference type="AlphaFoldDB" id="A0A0K1PM89"/>
<dbReference type="RefSeq" id="WP_146646208.1">
    <property type="nucleotide sequence ID" value="NZ_CP012333.1"/>
</dbReference>
<accession>A0A0K1PM89</accession>
<evidence type="ECO:0000256" key="5">
    <source>
        <dbReference type="SAM" id="Phobius"/>
    </source>
</evidence>
<dbReference type="Proteomes" id="UP000064967">
    <property type="component" value="Chromosome"/>
</dbReference>
<organism evidence="6 7">
    <name type="scientific">Labilithrix luteola</name>
    <dbReference type="NCBI Taxonomy" id="1391654"/>
    <lineage>
        <taxon>Bacteria</taxon>
        <taxon>Pseudomonadati</taxon>
        <taxon>Myxococcota</taxon>
        <taxon>Polyangia</taxon>
        <taxon>Polyangiales</taxon>
        <taxon>Labilitrichaceae</taxon>
        <taxon>Labilithrix</taxon>
    </lineage>
</organism>
<keyword evidence="2 5" id="KW-0812">Transmembrane</keyword>
<feature type="transmembrane region" description="Helical" evidence="5">
    <location>
        <begin position="20"/>
        <end position="48"/>
    </location>
</feature>
<comment type="subcellular location">
    <subcellularLocation>
        <location evidence="1">Membrane</location>
        <topology evidence="1">Multi-pass membrane protein</topology>
    </subcellularLocation>
</comment>
<evidence type="ECO:0000256" key="4">
    <source>
        <dbReference type="ARBA" id="ARBA00023136"/>
    </source>
</evidence>
<evidence type="ECO:0000256" key="3">
    <source>
        <dbReference type="ARBA" id="ARBA00022989"/>
    </source>
</evidence>
<dbReference type="STRING" id="1391654.AKJ09_01309"/>
<protein>
    <submittedName>
        <fullName evidence="6">Membrane protein</fullName>
    </submittedName>
</protein>
<feature type="transmembrane region" description="Helical" evidence="5">
    <location>
        <begin position="106"/>
        <end position="122"/>
    </location>
</feature>